<evidence type="ECO:0000256" key="7">
    <source>
        <dbReference type="ARBA" id="ARBA00023204"/>
    </source>
</evidence>
<keyword evidence="3" id="KW-0227">DNA damage</keyword>
<dbReference type="PANTHER" id="PTHR33693">
    <property type="entry name" value="TYPE-5 URACIL-DNA GLYCOSYLASE"/>
    <property type="match status" value="1"/>
</dbReference>
<dbReference type="SMART" id="SM00987">
    <property type="entry name" value="UreE_C"/>
    <property type="match status" value="1"/>
</dbReference>
<evidence type="ECO:0000256" key="8">
    <source>
        <dbReference type="SAM" id="MobiDB-lite"/>
    </source>
</evidence>
<feature type="region of interest" description="Disordered" evidence="8">
    <location>
        <begin position="89"/>
        <end position="126"/>
    </location>
</feature>
<protein>
    <submittedName>
        <fullName evidence="10">Uracil-DNA glycosylase</fullName>
    </submittedName>
</protein>
<evidence type="ECO:0000256" key="5">
    <source>
        <dbReference type="ARBA" id="ARBA00023004"/>
    </source>
</evidence>
<dbReference type="SUPFAM" id="SSF52141">
    <property type="entry name" value="Uracil-DNA glycosylase-like"/>
    <property type="match status" value="1"/>
</dbReference>
<accession>A0A4P6L5S3</accession>
<dbReference type="EMBL" id="CP035913">
    <property type="protein sequence ID" value="QBE67036.1"/>
    <property type="molecule type" value="Genomic_DNA"/>
</dbReference>
<dbReference type="InterPro" id="IPR051536">
    <property type="entry name" value="UDG_Type-4/5"/>
</dbReference>
<reference evidence="10 11" key="1">
    <citation type="submission" date="2019-02" db="EMBL/GenBank/DDBJ databases">
        <title>Draft Genome Sequences of Six Type Strains of the Genus Massilia.</title>
        <authorList>
            <person name="Miess H."/>
            <person name="Frediansyhah A."/>
            <person name="Gross H."/>
        </authorList>
    </citation>
    <scope>NUCLEOTIDE SEQUENCE [LARGE SCALE GENOMIC DNA]</scope>
    <source>
        <strain evidence="10 11">DSM 17473</strain>
    </source>
</reference>
<dbReference type="GO" id="GO:0006281">
    <property type="term" value="P:DNA repair"/>
    <property type="evidence" value="ECO:0007669"/>
    <property type="project" value="UniProtKB-KW"/>
</dbReference>
<keyword evidence="6" id="KW-0411">Iron-sulfur</keyword>
<dbReference type="Gene3D" id="3.40.470.10">
    <property type="entry name" value="Uracil-DNA glycosylase-like domain"/>
    <property type="match status" value="1"/>
</dbReference>
<dbReference type="Pfam" id="PF03167">
    <property type="entry name" value="UDG"/>
    <property type="match status" value="1"/>
</dbReference>
<name>A0A4P6L5S3_9BURK</name>
<dbReference type="Proteomes" id="UP000290637">
    <property type="component" value="Chromosome"/>
</dbReference>
<dbReference type="GO" id="GO:0051539">
    <property type="term" value="F:4 iron, 4 sulfur cluster binding"/>
    <property type="evidence" value="ECO:0007669"/>
    <property type="project" value="UniProtKB-KW"/>
</dbReference>
<keyword evidence="2" id="KW-0479">Metal-binding</keyword>
<dbReference type="AlphaFoldDB" id="A0A4P6L5S3"/>
<gene>
    <name evidence="10" type="ORF">EWM63_02650</name>
</gene>
<dbReference type="SMART" id="SM00986">
    <property type="entry name" value="UDG"/>
    <property type="match status" value="1"/>
</dbReference>
<dbReference type="PANTHER" id="PTHR33693:SF1">
    <property type="entry name" value="TYPE-4 URACIL-DNA GLYCOSYLASE"/>
    <property type="match status" value="1"/>
</dbReference>
<evidence type="ECO:0000256" key="1">
    <source>
        <dbReference type="ARBA" id="ARBA00022485"/>
    </source>
</evidence>
<keyword evidence="7" id="KW-0234">DNA repair</keyword>
<evidence type="ECO:0000256" key="3">
    <source>
        <dbReference type="ARBA" id="ARBA00022763"/>
    </source>
</evidence>
<dbReference type="OrthoDB" id="5290748at2"/>
<dbReference type="InterPro" id="IPR005122">
    <property type="entry name" value="Uracil-DNA_glycosylase-like"/>
</dbReference>
<evidence type="ECO:0000256" key="6">
    <source>
        <dbReference type="ARBA" id="ARBA00023014"/>
    </source>
</evidence>
<evidence type="ECO:0000259" key="9">
    <source>
        <dbReference type="SMART" id="SM00986"/>
    </source>
</evidence>
<keyword evidence="1" id="KW-0004">4Fe-4S</keyword>
<dbReference type="GO" id="GO:0046872">
    <property type="term" value="F:metal ion binding"/>
    <property type="evidence" value="ECO:0007669"/>
    <property type="project" value="UniProtKB-KW"/>
</dbReference>
<keyword evidence="4" id="KW-0378">Hydrolase</keyword>
<dbReference type="KEGG" id="plue:EWM63_02650"/>
<evidence type="ECO:0000256" key="2">
    <source>
        <dbReference type="ARBA" id="ARBA00022723"/>
    </source>
</evidence>
<dbReference type="GO" id="GO:0097506">
    <property type="term" value="F:deaminated base DNA N-glycosylase activity"/>
    <property type="evidence" value="ECO:0007669"/>
    <property type="project" value="UniProtKB-ARBA"/>
</dbReference>
<evidence type="ECO:0000256" key="4">
    <source>
        <dbReference type="ARBA" id="ARBA00022801"/>
    </source>
</evidence>
<evidence type="ECO:0000313" key="11">
    <source>
        <dbReference type="Proteomes" id="UP000290637"/>
    </source>
</evidence>
<keyword evidence="11" id="KW-1185">Reference proteome</keyword>
<evidence type="ECO:0000313" key="10">
    <source>
        <dbReference type="EMBL" id="QBE67036.1"/>
    </source>
</evidence>
<dbReference type="InterPro" id="IPR036895">
    <property type="entry name" value="Uracil-DNA_glycosylase-like_sf"/>
</dbReference>
<dbReference type="CDD" id="cd10030">
    <property type="entry name" value="UDG-F4_TTUDGA_SPO1dp_like"/>
    <property type="match status" value="1"/>
</dbReference>
<organism evidence="10 11">
    <name type="scientific">Pseudoduganella lutea</name>
    <dbReference type="NCBI Taxonomy" id="321985"/>
    <lineage>
        <taxon>Bacteria</taxon>
        <taxon>Pseudomonadati</taxon>
        <taxon>Pseudomonadota</taxon>
        <taxon>Betaproteobacteria</taxon>
        <taxon>Burkholderiales</taxon>
        <taxon>Oxalobacteraceae</taxon>
        <taxon>Telluria group</taxon>
        <taxon>Pseudoduganella</taxon>
    </lineage>
</organism>
<keyword evidence="5" id="KW-0408">Iron</keyword>
<feature type="domain" description="Uracil-DNA glycosylase-like" evidence="9">
    <location>
        <begin position="182"/>
        <end position="332"/>
    </location>
</feature>
<proteinExistence type="predicted"/>
<sequence>MSQRSSAFLREMGVGPRWLLRDRVHAVTDAGSAMAFEQEAPVIEAEATVPVPARPAPVSMPPAVPAGPPPAPVVSPAPAPVVSPAPAAAGDDMAWFDDAPAPPPKAPTLKQPAPPRAKADAPQAGEDTSWFDAVPAAPVQRGGGRTAATDEDIAAMDWPELQAAVRSCTRCRLCETRRVAVPGNGDENARWLVLGTAPTRADEDAEQPFSGKPGQLLHNMLRAVDLPMGHGAYLTTLVKCRPVADDGAERRPAADELAACRPYLQRELALTGAGMALTLGGVTAKGLLGMAERGKVLRFEHPGGELPVVATFHPADLLKKPEDKGRAWSDLCLARSAHAARR</sequence>